<reference evidence="1" key="1">
    <citation type="journal article" date="2014" name="Front. Microbiol.">
        <title>High frequency of phylogenetically diverse reductive dehalogenase-homologous genes in deep subseafloor sedimentary metagenomes.</title>
        <authorList>
            <person name="Kawai M."/>
            <person name="Futagami T."/>
            <person name="Toyoda A."/>
            <person name="Takaki Y."/>
            <person name="Nishi S."/>
            <person name="Hori S."/>
            <person name="Arai W."/>
            <person name="Tsubouchi T."/>
            <person name="Morono Y."/>
            <person name="Uchiyama I."/>
            <person name="Ito T."/>
            <person name="Fujiyama A."/>
            <person name="Inagaki F."/>
            <person name="Takami H."/>
        </authorList>
    </citation>
    <scope>NUCLEOTIDE SEQUENCE</scope>
    <source>
        <strain evidence="1">Expedition CK06-06</strain>
    </source>
</reference>
<comment type="caution">
    <text evidence="1">The sequence shown here is derived from an EMBL/GenBank/DDBJ whole genome shotgun (WGS) entry which is preliminary data.</text>
</comment>
<accession>X0X2Q4</accession>
<evidence type="ECO:0000313" key="1">
    <source>
        <dbReference type="EMBL" id="GAG37459.1"/>
    </source>
</evidence>
<feature type="non-terminal residue" evidence="1">
    <location>
        <position position="1"/>
    </location>
</feature>
<proteinExistence type="predicted"/>
<gene>
    <name evidence="1" type="ORF">S01H1_74509</name>
</gene>
<protein>
    <submittedName>
        <fullName evidence="1">Uncharacterized protein</fullName>
    </submittedName>
</protein>
<organism evidence="1">
    <name type="scientific">marine sediment metagenome</name>
    <dbReference type="NCBI Taxonomy" id="412755"/>
    <lineage>
        <taxon>unclassified sequences</taxon>
        <taxon>metagenomes</taxon>
        <taxon>ecological metagenomes</taxon>
    </lineage>
</organism>
<dbReference type="AlphaFoldDB" id="X0X2Q4"/>
<dbReference type="EMBL" id="BARS01049854">
    <property type="protein sequence ID" value="GAG37459.1"/>
    <property type="molecule type" value="Genomic_DNA"/>
</dbReference>
<sequence length="45" mass="4649">LERGSHNPPGGGLAAVASDLPLLMPPGPSAVYWPYYILLPGLGSF</sequence>
<name>X0X2Q4_9ZZZZ</name>